<dbReference type="InterPro" id="IPR003018">
    <property type="entry name" value="GAF"/>
</dbReference>
<organism evidence="4 5">
    <name type="scientific">Nocardioides mangrovi</name>
    <dbReference type="NCBI Taxonomy" id="2874580"/>
    <lineage>
        <taxon>Bacteria</taxon>
        <taxon>Bacillati</taxon>
        <taxon>Actinomycetota</taxon>
        <taxon>Actinomycetes</taxon>
        <taxon>Propionibacteriales</taxon>
        <taxon>Nocardioidaceae</taxon>
        <taxon>Nocardioides</taxon>
    </lineage>
</organism>
<dbReference type="NCBIfam" id="TIGR00229">
    <property type="entry name" value="sensory_box"/>
    <property type="match status" value="1"/>
</dbReference>
<dbReference type="Pfam" id="PF08448">
    <property type="entry name" value="PAS_4"/>
    <property type="match status" value="1"/>
</dbReference>
<dbReference type="Gene3D" id="3.30.450.40">
    <property type="match status" value="1"/>
</dbReference>
<dbReference type="InterPro" id="IPR029016">
    <property type="entry name" value="GAF-like_dom_sf"/>
</dbReference>
<dbReference type="SMART" id="SM00091">
    <property type="entry name" value="PAS"/>
    <property type="match status" value="2"/>
</dbReference>
<sequence length="774" mass="83113">MAESRAAVGPDLSRVCLAAIRALDAPAATLSLVADGGWTWAVGDATATGDSLEVSLTSVDEQVLGTLTVTAIGARLWTDRDREQLEDLAHWAVTELALDRALTTAEADRLAWRLAVDAAGVGAFEWDLVTGDLRWDARLLELFGLDERSFGGTIEAFNERLHPEDLPRVTHALEHAIETCGEYVAEYRILMPGGGVRWIAARGRALASRPGGEAVQLLGAAYDTTAVQEGEARVARVLESMPTAFFQLDPVTWRFTYVNSQAERLLGMTRAEMVGGVIWDLFPGAVDSDFEDRYRYAAETGEPVSFDAYYPPPLDAWYEVRVWPAPDGLAVYFLDVTARHVAQEELDRAARRGHLLSSVTDALAGTLDATEGVSRLADLLVPLLADWCLVTLVDDPSRSDWRRGLRDLGWAHADPIHRDTLSRYADLRLDAMTDASYLVRALHSTTPIVMAQDAAGEIADVLVPGEARDLVRELDPSAAFIVPLPGRDRTVGVLSAFRGRHRAEFSAAEQALLVDIGARAGLALDNARLYAEQRDVSEALQRSLLTEPPQPAGLRIAVRYQPAAEAAQVGGDWYDAFVQSSTATVVVVGDVIGHDVAAAAAMGQVRGLLRGIAAHSGSAPADVIHGVDAVMESLRVDTTATAVVARVERAGADLVVGWSNAGHPPPVLVTADGRVTVLAGPDGNDLLLGFDPATDRHQHTATMAPGATLLLYTDGLVERRGRHIDDGIADLVQHLGELVTAGTDVEDLCDGLLERMVADRPEDDVVVLAVRVDG</sequence>
<dbReference type="SMART" id="SM00331">
    <property type="entry name" value="PP2C_SIG"/>
    <property type="match status" value="1"/>
</dbReference>
<dbReference type="Proteomes" id="UP000780875">
    <property type="component" value="Unassembled WGS sequence"/>
</dbReference>
<dbReference type="PROSITE" id="PS50113">
    <property type="entry name" value="PAC"/>
    <property type="match status" value="1"/>
</dbReference>
<dbReference type="InterPro" id="IPR052016">
    <property type="entry name" value="Bact_Sigma-Reg"/>
</dbReference>
<reference evidence="4 5" key="1">
    <citation type="submission" date="2021-09" db="EMBL/GenBank/DDBJ databases">
        <title>Whole genome sequence of Nocardioides sp. GBK3QG-3.</title>
        <authorList>
            <person name="Tuo L."/>
        </authorList>
    </citation>
    <scope>NUCLEOTIDE SEQUENCE [LARGE SCALE GENOMIC DNA]</scope>
    <source>
        <strain evidence="4 5">GBK3QG-3</strain>
    </source>
</reference>
<name>A0ABS7UEN7_9ACTN</name>
<protein>
    <submittedName>
        <fullName evidence="4">SpoIIE family protein phosphatase</fullName>
    </submittedName>
</protein>
<feature type="domain" description="PAS" evidence="2">
    <location>
        <begin position="135"/>
        <end position="180"/>
    </location>
</feature>
<dbReference type="RefSeq" id="WP_224123532.1">
    <property type="nucleotide sequence ID" value="NZ_JAIQZJ010000007.1"/>
</dbReference>
<dbReference type="InterPro" id="IPR013655">
    <property type="entry name" value="PAS_fold_3"/>
</dbReference>
<dbReference type="Pfam" id="PF01590">
    <property type="entry name" value="GAF"/>
    <property type="match status" value="1"/>
</dbReference>
<dbReference type="CDD" id="cd00130">
    <property type="entry name" value="PAS"/>
    <property type="match status" value="2"/>
</dbReference>
<dbReference type="PROSITE" id="PS50112">
    <property type="entry name" value="PAS"/>
    <property type="match status" value="2"/>
</dbReference>
<feature type="domain" description="PAS" evidence="2">
    <location>
        <begin position="230"/>
        <end position="301"/>
    </location>
</feature>
<dbReference type="InterPro" id="IPR036457">
    <property type="entry name" value="PPM-type-like_dom_sf"/>
</dbReference>
<evidence type="ECO:0000313" key="4">
    <source>
        <dbReference type="EMBL" id="MBZ5739161.1"/>
    </source>
</evidence>
<accession>A0ABS7UEN7</accession>
<dbReference type="Pfam" id="PF07228">
    <property type="entry name" value="SpoIIE"/>
    <property type="match status" value="1"/>
</dbReference>
<dbReference type="InterPro" id="IPR013656">
    <property type="entry name" value="PAS_4"/>
</dbReference>
<keyword evidence="1" id="KW-0378">Hydrolase</keyword>
<dbReference type="SMART" id="SM00065">
    <property type="entry name" value="GAF"/>
    <property type="match status" value="1"/>
</dbReference>
<evidence type="ECO:0000256" key="1">
    <source>
        <dbReference type="ARBA" id="ARBA00022801"/>
    </source>
</evidence>
<feature type="domain" description="PAC" evidence="3">
    <location>
        <begin position="183"/>
        <end position="236"/>
    </location>
</feature>
<evidence type="ECO:0000259" key="2">
    <source>
        <dbReference type="PROSITE" id="PS50112"/>
    </source>
</evidence>
<dbReference type="InterPro" id="IPR000700">
    <property type="entry name" value="PAS-assoc_C"/>
</dbReference>
<evidence type="ECO:0000313" key="5">
    <source>
        <dbReference type="Proteomes" id="UP000780875"/>
    </source>
</evidence>
<dbReference type="Pfam" id="PF08447">
    <property type="entry name" value="PAS_3"/>
    <property type="match status" value="1"/>
</dbReference>
<dbReference type="SUPFAM" id="SSF55785">
    <property type="entry name" value="PYP-like sensor domain (PAS domain)"/>
    <property type="match status" value="2"/>
</dbReference>
<dbReference type="PANTHER" id="PTHR43156:SF2">
    <property type="entry name" value="STAGE II SPORULATION PROTEIN E"/>
    <property type="match status" value="1"/>
</dbReference>
<dbReference type="EMBL" id="JAIQZJ010000007">
    <property type="protein sequence ID" value="MBZ5739161.1"/>
    <property type="molecule type" value="Genomic_DNA"/>
</dbReference>
<dbReference type="Gene3D" id="2.10.70.100">
    <property type="match status" value="1"/>
</dbReference>
<evidence type="ECO:0000259" key="3">
    <source>
        <dbReference type="PROSITE" id="PS50113"/>
    </source>
</evidence>
<dbReference type="InterPro" id="IPR001932">
    <property type="entry name" value="PPM-type_phosphatase-like_dom"/>
</dbReference>
<dbReference type="InterPro" id="IPR000014">
    <property type="entry name" value="PAS"/>
</dbReference>
<dbReference type="InterPro" id="IPR035965">
    <property type="entry name" value="PAS-like_dom_sf"/>
</dbReference>
<proteinExistence type="predicted"/>
<dbReference type="Gene3D" id="3.60.40.10">
    <property type="entry name" value="PPM-type phosphatase domain"/>
    <property type="match status" value="1"/>
</dbReference>
<keyword evidence="5" id="KW-1185">Reference proteome</keyword>
<dbReference type="SUPFAM" id="SSF55781">
    <property type="entry name" value="GAF domain-like"/>
    <property type="match status" value="2"/>
</dbReference>
<dbReference type="SUPFAM" id="SSF81606">
    <property type="entry name" value="PP2C-like"/>
    <property type="match status" value="1"/>
</dbReference>
<dbReference type="PANTHER" id="PTHR43156">
    <property type="entry name" value="STAGE II SPORULATION PROTEIN E-RELATED"/>
    <property type="match status" value="1"/>
</dbReference>
<comment type="caution">
    <text evidence="4">The sequence shown here is derived from an EMBL/GenBank/DDBJ whole genome shotgun (WGS) entry which is preliminary data.</text>
</comment>
<gene>
    <name evidence="4" type="ORF">K8U61_13390</name>
</gene>
<dbReference type="Gene3D" id="3.30.450.20">
    <property type="entry name" value="PAS domain"/>
    <property type="match status" value="2"/>
</dbReference>